<comment type="caution">
    <text evidence="6">The sequence shown here is derived from an EMBL/GenBank/DDBJ whole genome shotgun (WGS) entry which is preliminary data.</text>
</comment>
<gene>
    <name evidence="6" type="ORF">H7B67_04305</name>
</gene>
<dbReference type="InterPro" id="IPR023772">
    <property type="entry name" value="DNA-bd_HTH_TetR-type_CS"/>
</dbReference>
<dbReference type="AlphaFoldDB" id="A0A841SLE7"/>
<name>A0A841SLE7_9BACL</name>
<dbReference type="RefSeq" id="WP_185118568.1">
    <property type="nucleotide sequence ID" value="NZ_JACJVQ010000004.1"/>
</dbReference>
<feature type="DNA-binding region" description="H-T-H motif" evidence="4">
    <location>
        <begin position="25"/>
        <end position="44"/>
    </location>
</feature>
<evidence type="ECO:0000313" key="6">
    <source>
        <dbReference type="EMBL" id="MBB6633323.1"/>
    </source>
</evidence>
<dbReference type="InterPro" id="IPR009057">
    <property type="entry name" value="Homeodomain-like_sf"/>
</dbReference>
<proteinExistence type="predicted"/>
<evidence type="ECO:0000256" key="1">
    <source>
        <dbReference type="ARBA" id="ARBA00023015"/>
    </source>
</evidence>
<dbReference type="GO" id="GO:0003677">
    <property type="term" value="F:DNA binding"/>
    <property type="evidence" value="ECO:0007669"/>
    <property type="project" value="UniProtKB-UniRule"/>
</dbReference>
<reference evidence="6 7" key="1">
    <citation type="submission" date="2020-08" db="EMBL/GenBank/DDBJ databases">
        <title>Cohnella phylogeny.</title>
        <authorList>
            <person name="Dunlap C."/>
        </authorList>
    </citation>
    <scope>NUCLEOTIDE SEQUENCE [LARGE SCALE GENOMIC DNA]</scope>
    <source>
        <strain evidence="6 7">DSM 25241</strain>
    </source>
</reference>
<evidence type="ECO:0000256" key="4">
    <source>
        <dbReference type="PROSITE-ProRule" id="PRU00335"/>
    </source>
</evidence>
<evidence type="ECO:0000259" key="5">
    <source>
        <dbReference type="PROSITE" id="PS50977"/>
    </source>
</evidence>
<sequence length="298" mass="34312">MSILKNKIVESAERLFAEKGYEATSIQDIADDCSIAKGSLYKFFPSKEDLYIEIMEVHFARIMEESARIREQKELSPRELFVEEIRHQLDYFFHHGLFVANSLKEKPPISGDKLGPLLFRKRARLLNFNRGVLQRRYGEALEPHVWDAVMILNAMAKEYLHLMKTSAKPLSIPALAAYFADRMDDLVAGLLARKAEPLLPASLMKEFESEQPETLRESIERCGAVVLERAASTIRELSVPNARKRELEQILELLREEGEKDEPRRFLVTALLNELATEHELAPYAARMRLWSEQLLKS</sequence>
<dbReference type="SUPFAM" id="SSF46689">
    <property type="entry name" value="Homeodomain-like"/>
    <property type="match status" value="1"/>
</dbReference>
<dbReference type="Proteomes" id="UP000535838">
    <property type="component" value="Unassembled WGS sequence"/>
</dbReference>
<dbReference type="PRINTS" id="PR00455">
    <property type="entry name" value="HTHTETR"/>
</dbReference>
<dbReference type="Gene3D" id="1.10.357.10">
    <property type="entry name" value="Tetracycline Repressor, domain 2"/>
    <property type="match status" value="1"/>
</dbReference>
<keyword evidence="3" id="KW-0804">Transcription</keyword>
<dbReference type="InterPro" id="IPR001647">
    <property type="entry name" value="HTH_TetR"/>
</dbReference>
<evidence type="ECO:0000256" key="2">
    <source>
        <dbReference type="ARBA" id="ARBA00023125"/>
    </source>
</evidence>
<dbReference type="Pfam" id="PF00440">
    <property type="entry name" value="TetR_N"/>
    <property type="match status" value="1"/>
</dbReference>
<keyword evidence="1" id="KW-0805">Transcription regulation</keyword>
<dbReference type="EMBL" id="JACJVQ010000004">
    <property type="protein sequence ID" value="MBB6633323.1"/>
    <property type="molecule type" value="Genomic_DNA"/>
</dbReference>
<evidence type="ECO:0000313" key="7">
    <source>
        <dbReference type="Proteomes" id="UP000535838"/>
    </source>
</evidence>
<accession>A0A841SLE7</accession>
<organism evidence="6 7">
    <name type="scientific">Cohnella thailandensis</name>
    <dbReference type="NCBI Taxonomy" id="557557"/>
    <lineage>
        <taxon>Bacteria</taxon>
        <taxon>Bacillati</taxon>
        <taxon>Bacillota</taxon>
        <taxon>Bacilli</taxon>
        <taxon>Bacillales</taxon>
        <taxon>Paenibacillaceae</taxon>
        <taxon>Cohnella</taxon>
    </lineage>
</organism>
<evidence type="ECO:0000256" key="3">
    <source>
        <dbReference type="ARBA" id="ARBA00023163"/>
    </source>
</evidence>
<keyword evidence="7" id="KW-1185">Reference proteome</keyword>
<protein>
    <submittedName>
        <fullName evidence="6">TetR/AcrR family transcriptional regulator</fullName>
    </submittedName>
</protein>
<keyword evidence="2 4" id="KW-0238">DNA-binding</keyword>
<feature type="domain" description="HTH tetR-type" evidence="5">
    <location>
        <begin position="2"/>
        <end position="62"/>
    </location>
</feature>
<dbReference type="PROSITE" id="PS01081">
    <property type="entry name" value="HTH_TETR_1"/>
    <property type="match status" value="1"/>
</dbReference>
<dbReference type="PANTHER" id="PTHR47506:SF6">
    <property type="entry name" value="HTH-TYPE TRANSCRIPTIONAL REPRESSOR NEMR"/>
    <property type="match status" value="1"/>
</dbReference>
<dbReference type="PROSITE" id="PS50977">
    <property type="entry name" value="HTH_TETR_2"/>
    <property type="match status" value="1"/>
</dbReference>
<dbReference type="PANTHER" id="PTHR47506">
    <property type="entry name" value="TRANSCRIPTIONAL REGULATORY PROTEIN"/>
    <property type="match status" value="1"/>
</dbReference>
<dbReference type="Gene3D" id="1.10.10.60">
    <property type="entry name" value="Homeodomain-like"/>
    <property type="match status" value="1"/>
</dbReference>